<dbReference type="EC" id="3.1.4.46" evidence="4"/>
<dbReference type="CDD" id="cd08572">
    <property type="entry name" value="GDPD_GDE5_like"/>
    <property type="match status" value="1"/>
</dbReference>
<protein>
    <submittedName>
        <fullName evidence="4">Glycerophosphocholine phosphodiesterase</fullName>
        <ecNumber evidence="4">3.1.4.46</ecNumber>
    </submittedName>
</protein>
<keyword evidence="1 4" id="KW-0378">Hydrolase</keyword>
<organism evidence="4 5">
    <name type="scientific">Coemansia aciculifera</name>
    <dbReference type="NCBI Taxonomy" id="417176"/>
    <lineage>
        <taxon>Eukaryota</taxon>
        <taxon>Fungi</taxon>
        <taxon>Fungi incertae sedis</taxon>
        <taxon>Zoopagomycota</taxon>
        <taxon>Kickxellomycotina</taxon>
        <taxon>Kickxellomycetes</taxon>
        <taxon>Kickxellales</taxon>
        <taxon>Kickxellaceae</taxon>
        <taxon>Coemansia</taxon>
    </lineage>
</organism>
<dbReference type="Gene3D" id="1.25.40.20">
    <property type="entry name" value="Ankyrin repeat-containing domain"/>
    <property type="match status" value="1"/>
</dbReference>
<comment type="caution">
    <text evidence="4">The sequence shown here is derived from an EMBL/GenBank/DDBJ whole genome shotgun (WGS) entry which is preliminary data.</text>
</comment>
<feature type="region of interest" description="Disordered" evidence="2">
    <location>
        <begin position="708"/>
        <end position="752"/>
    </location>
</feature>
<feature type="compositionally biased region" description="Low complexity" evidence="2">
    <location>
        <begin position="727"/>
        <end position="742"/>
    </location>
</feature>
<feature type="domain" description="GP-PDE" evidence="3">
    <location>
        <begin position="761"/>
        <end position="1111"/>
    </location>
</feature>
<dbReference type="GO" id="GO:0008889">
    <property type="term" value="F:glycerophosphodiester phosphodiesterase activity"/>
    <property type="evidence" value="ECO:0007669"/>
    <property type="project" value="UniProtKB-EC"/>
</dbReference>
<evidence type="ECO:0000313" key="5">
    <source>
        <dbReference type="Proteomes" id="UP001140074"/>
    </source>
</evidence>
<feature type="compositionally biased region" description="Polar residues" evidence="2">
    <location>
        <begin position="717"/>
        <end position="726"/>
    </location>
</feature>
<dbReference type="GO" id="GO:0046475">
    <property type="term" value="P:glycerophospholipid catabolic process"/>
    <property type="evidence" value="ECO:0007669"/>
    <property type="project" value="TreeGrafter"/>
</dbReference>
<gene>
    <name evidence="4" type="primary">GDE1</name>
    <name evidence="4" type="ORF">GGH94_001660</name>
</gene>
<dbReference type="Gene3D" id="3.20.20.190">
    <property type="entry name" value="Phosphatidylinositol (PI) phosphodiesterase"/>
    <property type="match status" value="1"/>
</dbReference>
<dbReference type="Pfam" id="PF03009">
    <property type="entry name" value="GDPD"/>
    <property type="match status" value="2"/>
</dbReference>
<name>A0A9W8IS80_9FUNG</name>
<dbReference type="PANTHER" id="PTHR22958">
    <property type="entry name" value="GLYCEROPHOSPHORYL DIESTER PHOSPHODIESTERASE"/>
    <property type="match status" value="1"/>
</dbReference>
<evidence type="ECO:0000256" key="1">
    <source>
        <dbReference type="ARBA" id="ARBA00022801"/>
    </source>
</evidence>
<evidence type="ECO:0000256" key="2">
    <source>
        <dbReference type="SAM" id="MobiDB-lite"/>
    </source>
</evidence>
<dbReference type="InterPro" id="IPR051578">
    <property type="entry name" value="GDPD"/>
</dbReference>
<dbReference type="EMBL" id="JANBUY010000041">
    <property type="protein sequence ID" value="KAJ2866295.1"/>
    <property type="molecule type" value="Genomic_DNA"/>
</dbReference>
<dbReference type="PANTHER" id="PTHR22958:SF1">
    <property type="entry name" value="GLYCEROPHOSPHOCHOLINE PHOSPHODIESTERASE GPCPD1"/>
    <property type="match status" value="1"/>
</dbReference>
<dbReference type="SUPFAM" id="SSF51695">
    <property type="entry name" value="PLC-like phosphodiesterases"/>
    <property type="match status" value="1"/>
</dbReference>
<reference evidence="4" key="1">
    <citation type="submission" date="2022-07" db="EMBL/GenBank/DDBJ databases">
        <title>Phylogenomic reconstructions and comparative analyses of Kickxellomycotina fungi.</title>
        <authorList>
            <person name="Reynolds N.K."/>
            <person name="Stajich J.E."/>
            <person name="Barry K."/>
            <person name="Grigoriev I.V."/>
            <person name="Crous P."/>
            <person name="Smith M.E."/>
        </authorList>
    </citation>
    <scope>NUCLEOTIDE SEQUENCE</scope>
    <source>
        <strain evidence="4">RSA 476</strain>
    </source>
</reference>
<feature type="region of interest" description="Disordered" evidence="2">
    <location>
        <begin position="947"/>
        <end position="986"/>
    </location>
</feature>
<dbReference type="InterPro" id="IPR036770">
    <property type="entry name" value="Ankyrin_rpt-contain_sf"/>
</dbReference>
<dbReference type="AlphaFoldDB" id="A0A9W8IS80"/>
<evidence type="ECO:0000313" key="4">
    <source>
        <dbReference type="EMBL" id="KAJ2866295.1"/>
    </source>
</evidence>
<dbReference type="InterPro" id="IPR030395">
    <property type="entry name" value="GP_PDE_dom"/>
</dbReference>
<sequence>MAVVKFDQHQLGPHFYRLEFERSVAMRRLALQRYPMDLSQVSKDIVRAVENAVKATTDYAEQLAFEARKISTYVKAVDSVAASARVRQILAVVEDIEGRIQSLIRYGWLVEREWNVYVIPAAPSGEMSRKGTRSGIFPLAHLRCLDTWHVVLMNAINRTRERLADPDYKHQRNGGDAAQHWDATGIVYSPNPTHWCAEYVLEKARNERVKKRKPDVWLDAVPQIAHTKPGHKLCTQATDIRRRNPLHYAAQNAADLLWLKRLNYLDIQDIRQQHVAVRSPSLVAMDLFGDTPLSIGARSGNAGAVRYIVDEAGVDASSGSLVDAALAASAEGQLECLPPILGRLAAYPEGVALAMSMAMFYGFDRLFEMICAALMSSESAVVPPCAAEDVHAELVKLAQRTGGSTMFHLSVLNGKTDMVKCALRQQVLGSLAFDPHAKDDAQLTPLDAANFFGHRACADVLLTTYPALHPPLATELDPADAALTRSLPVPAPKSLSTPPDTYAVLVSVGANDLRQHQRAPPLVLNTAAVHTMLDDMGLPRSTHLLLRIDSEEGVDINNTHGWVADVTSLVSDPSMAAHTWLPPAHFHTVHPERFVLKLDLLALVDQALLPSASEYKIVAQAALALPQAYVPSNSERMPGRYAPVCSSGASCLHAVFISAASADVVAEANLEVVVATPYTPKQWESLTPFSAPAVASASAALASLSLSPKSSTSSASDGSTFVNGGNSSSISGTTASSTSTSTRVEPQAATAAMEWRRPGETLVYGHRGSGMNVAPIVTPRRLQLGENTVLSMQKAIRDGASAVEFDVQMTRDMVPVVYHDWIVAETNLDIPVSALTLAQFMACNPCNNKPQLTRSRSRDCLKPDVVEVRVAGHECRPIHVANSETTVRAPFATLENLFEQLPDNIGFDIEVKYPMPDEADEFGVCSTFEINLFVDKILDVVYKYVPPPSPTQRPKQRPVSMSRSSSASAQQHQHSVGASTNGTGIHARGPRRPIVFTSFHPDICLLLAHKVNGDIPIMLLTDAGMSAMADCRCNSIEAAVRLCKWADLAGIVTHVGPISQSPRVASLVRRNGLAIATYGSLNNQAAHVKQQQIYGVDIVIVDDVRTARSTVN</sequence>
<feature type="compositionally biased region" description="Low complexity" evidence="2">
    <location>
        <begin position="960"/>
        <end position="979"/>
    </location>
</feature>
<accession>A0A9W8IS80</accession>
<dbReference type="InterPro" id="IPR017946">
    <property type="entry name" value="PLC-like_Pdiesterase_TIM-brl"/>
</dbReference>
<keyword evidence="5" id="KW-1185">Reference proteome</keyword>
<dbReference type="GO" id="GO:0047389">
    <property type="term" value="F:glycerophosphocholine phosphodiesterase activity"/>
    <property type="evidence" value="ECO:0007669"/>
    <property type="project" value="TreeGrafter"/>
</dbReference>
<dbReference type="PROSITE" id="PS51704">
    <property type="entry name" value="GP_PDE"/>
    <property type="match status" value="1"/>
</dbReference>
<proteinExistence type="predicted"/>
<evidence type="ECO:0000259" key="3">
    <source>
        <dbReference type="PROSITE" id="PS51704"/>
    </source>
</evidence>
<dbReference type="SUPFAM" id="SSF48403">
    <property type="entry name" value="Ankyrin repeat"/>
    <property type="match status" value="1"/>
</dbReference>
<dbReference type="Proteomes" id="UP001140074">
    <property type="component" value="Unassembled WGS sequence"/>
</dbReference>